<dbReference type="Proteomes" id="UP000192596">
    <property type="component" value="Unassembled WGS sequence"/>
</dbReference>
<evidence type="ECO:0000256" key="1">
    <source>
        <dbReference type="SAM" id="MobiDB-lite"/>
    </source>
</evidence>
<reference evidence="3" key="1">
    <citation type="submission" date="2017-03" db="EMBL/GenBank/DDBJ databases">
        <title>Genomes of endolithic fungi from Antarctica.</title>
        <authorList>
            <person name="Coleine C."/>
            <person name="Masonjones S."/>
            <person name="Stajich J.E."/>
        </authorList>
    </citation>
    <scope>NUCLEOTIDE SEQUENCE [LARGE SCALE GENOMIC DNA]</scope>
    <source>
        <strain evidence="3">CCFEE 5527</strain>
    </source>
</reference>
<evidence type="ECO:0000313" key="2">
    <source>
        <dbReference type="EMBL" id="OQN98318.1"/>
    </source>
</evidence>
<comment type="caution">
    <text evidence="2">The sequence shown here is derived from an EMBL/GenBank/DDBJ whole genome shotgun (WGS) entry which is preliminary data.</text>
</comment>
<name>A0A1V8SGN4_9PEZI</name>
<accession>A0A1V8SGN4</accession>
<feature type="region of interest" description="Disordered" evidence="1">
    <location>
        <begin position="1"/>
        <end position="21"/>
    </location>
</feature>
<dbReference type="InParanoid" id="A0A1V8SGN4"/>
<organism evidence="2 3">
    <name type="scientific">Cryoendolithus antarcticus</name>
    <dbReference type="NCBI Taxonomy" id="1507870"/>
    <lineage>
        <taxon>Eukaryota</taxon>
        <taxon>Fungi</taxon>
        <taxon>Dikarya</taxon>
        <taxon>Ascomycota</taxon>
        <taxon>Pezizomycotina</taxon>
        <taxon>Dothideomycetes</taxon>
        <taxon>Dothideomycetidae</taxon>
        <taxon>Cladosporiales</taxon>
        <taxon>Cladosporiaceae</taxon>
        <taxon>Cryoendolithus</taxon>
    </lineage>
</organism>
<dbReference type="EMBL" id="NAJO01000047">
    <property type="protein sequence ID" value="OQN98318.1"/>
    <property type="molecule type" value="Genomic_DNA"/>
</dbReference>
<protein>
    <submittedName>
        <fullName evidence="2">Uncharacterized protein</fullName>
    </submittedName>
</protein>
<sequence>MTVVLPTISDLARGSTDPQDHKSVAEIPRLHIVTAQFDDKYKAGVMYFSEKEKKMVCVVTSNPCDSTFAALKEVLVCSKKLLSLHPVWGRDKERLLQHIAD</sequence>
<gene>
    <name evidence="2" type="ORF">B0A48_15597</name>
</gene>
<dbReference type="AlphaFoldDB" id="A0A1V8SGN4"/>
<proteinExistence type="predicted"/>
<keyword evidence="3" id="KW-1185">Reference proteome</keyword>
<evidence type="ECO:0000313" key="3">
    <source>
        <dbReference type="Proteomes" id="UP000192596"/>
    </source>
</evidence>